<dbReference type="PROSITE" id="PS50937">
    <property type="entry name" value="HTH_MERR_2"/>
    <property type="match status" value="1"/>
</dbReference>
<evidence type="ECO:0000256" key="1">
    <source>
        <dbReference type="ARBA" id="ARBA00023125"/>
    </source>
</evidence>
<dbReference type="InterPro" id="IPR009061">
    <property type="entry name" value="DNA-bd_dom_put_sf"/>
</dbReference>
<keyword evidence="4" id="KW-1185">Reference proteome</keyword>
<dbReference type="PANTHER" id="PTHR30204:SF96">
    <property type="entry name" value="CHROMOSOME-ANCHORING PROTEIN RACA"/>
    <property type="match status" value="1"/>
</dbReference>
<dbReference type="EMBL" id="BAAACX010000008">
    <property type="protein sequence ID" value="GAA0388646.1"/>
    <property type="molecule type" value="Genomic_DNA"/>
</dbReference>
<dbReference type="SMART" id="SM00422">
    <property type="entry name" value="HTH_MERR"/>
    <property type="match status" value="1"/>
</dbReference>
<reference evidence="3 4" key="1">
    <citation type="journal article" date="2019" name="Int. J. Syst. Evol. Microbiol.">
        <title>The Global Catalogue of Microorganisms (GCM) 10K type strain sequencing project: providing services to taxonomists for standard genome sequencing and annotation.</title>
        <authorList>
            <consortium name="The Broad Institute Genomics Platform"/>
            <consortium name="The Broad Institute Genome Sequencing Center for Infectious Disease"/>
            <person name="Wu L."/>
            <person name="Ma J."/>
        </authorList>
    </citation>
    <scope>NUCLEOTIDE SEQUENCE [LARGE SCALE GENOMIC DNA]</scope>
    <source>
        <strain evidence="3 4">JCM 12774</strain>
    </source>
</reference>
<evidence type="ECO:0000313" key="4">
    <source>
        <dbReference type="Proteomes" id="UP001500340"/>
    </source>
</evidence>
<dbReference type="SUPFAM" id="SSF46955">
    <property type="entry name" value="Putative DNA-binding domain"/>
    <property type="match status" value="1"/>
</dbReference>
<sequence>MNRWTTGQVSKQFNISVRTLRYYDQIELLAPSFKDENGRRYYSEADLFTLEKITLLKSLMLPLEEIRNLLGKLSYRDILQAHYNQLQQQLAELQTGISNTAALINMIDLEDSLSWERVSHLVKMSKRSPRKWIEYFREEEQKFLRQNLPRLENNDRATQHYFSLLKRIEWCIQNDILPESDEGYRIACELNTISNDTFGGDDELMNKFWEVRRKPADITGLYPLSDEVLEFTERCIAFTERLQNQEAK</sequence>
<dbReference type="InterPro" id="IPR000551">
    <property type="entry name" value="MerR-type_HTH_dom"/>
</dbReference>
<feature type="domain" description="HTH merR-type" evidence="2">
    <location>
        <begin position="3"/>
        <end position="72"/>
    </location>
</feature>
<evidence type="ECO:0000259" key="2">
    <source>
        <dbReference type="PROSITE" id="PS50937"/>
    </source>
</evidence>
<gene>
    <name evidence="3" type="ORF">GCM10008933_19500</name>
</gene>
<keyword evidence="1" id="KW-0238">DNA-binding</keyword>
<dbReference type="InterPro" id="IPR047057">
    <property type="entry name" value="MerR_fam"/>
</dbReference>
<comment type="caution">
    <text evidence="3">The sequence shown here is derived from an EMBL/GenBank/DDBJ whole genome shotgun (WGS) entry which is preliminary data.</text>
</comment>
<dbReference type="Pfam" id="PF13411">
    <property type="entry name" value="MerR_1"/>
    <property type="match status" value="1"/>
</dbReference>
<dbReference type="Proteomes" id="UP001500340">
    <property type="component" value="Unassembled WGS sequence"/>
</dbReference>
<proteinExistence type="predicted"/>
<organism evidence="3 4">
    <name type="scientific">Paenibacillus motobuensis</name>
    <dbReference type="NCBI Taxonomy" id="295324"/>
    <lineage>
        <taxon>Bacteria</taxon>
        <taxon>Bacillati</taxon>
        <taxon>Bacillota</taxon>
        <taxon>Bacilli</taxon>
        <taxon>Bacillales</taxon>
        <taxon>Paenibacillaceae</taxon>
        <taxon>Paenibacillus</taxon>
    </lineage>
</organism>
<protein>
    <submittedName>
        <fullName evidence="3">MerR family transcriptional regulator</fullName>
    </submittedName>
</protein>
<evidence type="ECO:0000313" key="3">
    <source>
        <dbReference type="EMBL" id="GAA0388646.1"/>
    </source>
</evidence>
<accession>A0ABN0YA31</accession>
<dbReference type="PANTHER" id="PTHR30204">
    <property type="entry name" value="REDOX-CYCLING DRUG-SENSING TRANSCRIPTIONAL ACTIVATOR SOXR"/>
    <property type="match status" value="1"/>
</dbReference>
<dbReference type="RefSeq" id="WP_343860407.1">
    <property type="nucleotide sequence ID" value="NZ_BAAACX010000008.1"/>
</dbReference>
<dbReference type="Gene3D" id="1.10.1660.10">
    <property type="match status" value="1"/>
</dbReference>
<name>A0ABN0YA31_9BACL</name>
<dbReference type="CDD" id="cd01106">
    <property type="entry name" value="HTH_TipAL-Mta"/>
    <property type="match status" value="1"/>
</dbReference>